<reference evidence="1" key="1">
    <citation type="submission" date="2018-11" db="EMBL/GenBank/DDBJ databases">
        <authorList>
            <consortium name="Pathogen Informatics"/>
        </authorList>
    </citation>
    <scope>NUCLEOTIDE SEQUENCE</scope>
</reference>
<dbReference type="PROSITE" id="PS51257">
    <property type="entry name" value="PROKAR_LIPOPROTEIN"/>
    <property type="match status" value="1"/>
</dbReference>
<accession>A0A448WTU1</accession>
<dbReference type="AlphaFoldDB" id="A0A448WTU1"/>
<gene>
    <name evidence="1" type="ORF">PXEA_LOCUS13420</name>
</gene>
<proteinExistence type="predicted"/>
<dbReference type="EMBL" id="CAAALY010044162">
    <property type="protein sequence ID" value="VEL19980.1"/>
    <property type="molecule type" value="Genomic_DNA"/>
</dbReference>
<name>A0A448WTU1_9PLAT</name>
<comment type="caution">
    <text evidence="1">The sequence shown here is derived from an EMBL/GenBank/DDBJ whole genome shotgun (WGS) entry which is preliminary data.</text>
</comment>
<dbReference type="Proteomes" id="UP000784294">
    <property type="component" value="Unassembled WGS sequence"/>
</dbReference>
<sequence>MVMKVGCSGPMSVGCQRSNSARQHFSVGGWPLDVYIPLLFLSLLLLPMQVRAHPVLQGLGRPGLDCFIRFTAGE</sequence>
<protein>
    <submittedName>
        <fullName evidence="1">Uncharacterized protein</fullName>
    </submittedName>
</protein>
<evidence type="ECO:0000313" key="2">
    <source>
        <dbReference type="Proteomes" id="UP000784294"/>
    </source>
</evidence>
<keyword evidence="2" id="KW-1185">Reference proteome</keyword>
<organism evidence="1 2">
    <name type="scientific">Protopolystoma xenopodis</name>
    <dbReference type="NCBI Taxonomy" id="117903"/>
    <lineage>
        <taxon>Eukaryota</taxon>
        <taxon>Metazoa</taxon>
        <taxon>Spiralia</taxon>
        <taxon>Lophotrochozoa</taxon>
        <taxon>Platyhelminthes</taxon>
        <taxon>Monogenea</taxon>
        <taxon>Polyopisthocotylea</taxon>
        <taxon>Polystomatidea</taxon>
        <taxon>Polystomatidae</taxon>
        <taxon>Protopolystoma</taxon>
    </lineage>
</organism>
<evidence type="ECO:0000313" key="1">
    <source>
        <dbReference type="EMBL" id="VEL19980.1"/>
    </source>
</evidence>